<accession>A0A840DD13</accession>
<evidence type="ECO:0000313" key="3">
    <source>
        <dbReference type="Proteomes" id="UP000560658"/>
    </source>
</evidence>
<dbReference type="RefSeq" id="WP_183209537.1">
    <property type="nucleotide sequence ID" value="NZ_JACIER010000024.1"/>
</dbReference>
<evidence type="ECO:0000259" key="1">
    <source>
        <dbReference type="SMART" id="SM00382"/>
    </source>
</evidence>
<comment type="caution">
    <text evidence="2">The sequence shown here is derived from an EMBL/GenBank/DDBJ whole genome shotgun (WGS) entry which is preliminary data.</text>
</comment>
<dbReference type="EMBL" id="JACIER010000024">
    <property type="protein sequence ID" value="MBB4046222.1"/>
    <property type="molecule type" value="Genomic_DNA"/>
</dbReference>
<organism evidence="2 3">
    <name type="scientific">Bacteroides reticulotermitis</name>
    <dbReference type="NCBI Taxonomy" id="1133319"/>
    <lineage>
        <taxon>Bacteria</taxon>
        <taxon>Pseudomonadati</taxon>
        <taxon>Bacteroidota</taxon>
        <taxon>Bacteroidia</taxon>
        <taxon>Bacteroidales</taxon>
        <taxon>Bacteroidaceae</taxon>
        <taxon>Bacteroides</taxon>
    </lineage>
</organism>
<reference evidence="2" key="1">
    <citation type="submission" date="2020-08" db="EMBL/GenBank/DDBJ databases">
        <title>Genomic Encyclopedia of Type Strains, Phase IV (KMG-IV): sequencing the most valuable type-strain genomes for metagenomic binning, comparative biology and taxonomic classification.</title>
        <authorList>
            <person name="Goeker M."/>
        </authorList>
    </citation>
    <scope>NUCLEOTIDE SEQUENCE [LARGE SCALE GENOMIC DNA]</scope>
    <source>
        <strain evidence="2">DSM 105720</strain>
    </source>
</reference>
<dbReference type="InterPro" id="IPR051162">
    <property type="entry name" value="T4SS_component"/>
</dbReference>
<sequence length="601" mass="69116">MELEQKYSARPYHDLNSPFSVDERGAFAEYIIHDPNKMPSLALGATIVIKDKRENSDVWIAGRIVGLKSISPFNPQRQSLLYHSDETYNPNSPIDLLNGPHTHQPMIIRVELTREMINKEDGSNDFISSAIQRPPSAASRLIFPNVTAVTGDTSPSLEQILDIKQNGLELGMVGFGNSPYESNNKFLTYRWDIDNLDNKHIFIVGESGSGKTVLLKNLAFQIRKHDKNNRVILTDVQGDISQLLLWDMDNILKPRLAWQRKVYEMFENSKSINYAKEYLAPFQLVIPKIRIEDQDTDIVALKKLANKQGVSVQEISLRLHDLNAPSDVEYLYRISSPQVAGLLDDIAEDLRNRGEKITIERLDLALNRLLSRNTGATITLTTNGLAYYRSTFEAARRALFNLKYYFDKDQESLKTEQNPFDIFKAEGTTILYLDHLNLDERLMWEMQLVKWLYEKKKEMSNTYVFFDEAHQIIPSSEKNSFGSPGVFERLRSNFEKLAREGRKFRINLILSTQNPKDLHEIVPEQCPTRIVMKINPKNAKYAYLDDGLEYIANSFGQGQFWIQSPFNGTPDWVRVHSVAPPLPHEPMESFRKNLENKINER</sequence>
<dbReference type="Proteomes" id="UP000560658">
    <property type="component" value="Unassembled WGS sequence"/>
</dbReference>
<dbReference type="InterPro" id="IPR002789">
    <property type="entry name" value="HerA_central"/>
</dbReference>
<dbReference type="PANTHER" id="PTHR30121">
    <property type="entry name" value="UNCHARACTERIZED PROTEIN YJGR-RELATED"/>
    <property type="match status" value="1"/>
</dbReference>
<evidence type="ECO:0000313" key="2">
    <source>
        <dbReference type="EMBL" id="MBB4046222.1"/>
    </source>
</evidence>
<dbReference type="PANTHER" id="PTHR30121:SF6">
    <property type="entry name" value="SLR6007 PROTEIN"/>
    <property type="match status" value="1"/>
</dbReference>
<gene>
    <name evidence="2" type="ORF">GGR06_004053</name>
</gene>
<feature type="domain" description="AAA+ ATPase" evidence="1">
    <location>
        <begin position="197"/>
        <end position="537"/>
    </location>
</feature>
<protein>
    <recommendedName>
        <fullName evidence="1">AAA+ ATPase domain-containing protein</fullName>
    </recommendedName>
</protein>
<dbReference type="SUPFAM" id="SSF52540">
    <property type="entry name" value="P-loop containing nucleoside triphosphate hydrolases"/>
    <property type="match status" value="1"/>
</dbReference>
<dbReference type="PROSITE" id="PS00675">
    <property type="entry name" value="SIGMA54_INTERACT_1"/>
    <property type="match status" value="1"/>
</dbReference>
<keyword evidence="3" id="KW-1185">Reference proteome</keyword>
<name>A0A840DD13_9BACE</name>
<dbReference type="Pfam" id="PF01935">
    <property type="entry name" value="DUF87"/>
    <property type="match status" value="1"/>
</dbReference>
<dbReference type="Gene3D" id="3.40.50.300">
    <property type="entry name" value="P-loop containing nucleotide triphosphate hydrolases"/>
    <property type="match status" value="2"/>
</dbReference>
<dbReference type="SMART" id="SM00382">
    <property type="entry name" value="AAA"/>
    <property type="match status" value="1"/>
</dbReference>
<dbReference type="AlphaFoldDB" id="A0A840DD13"/>
<proteinExistence type="predicted"/>
<dbReference type="InterPro" id="IPR027417">
    <property type="entry name" value="P-loop_NTPase"/>
</dbReference>
<dbReference type="InterPro" id="IPR025662">
    <property type="entry name" value="Sigma_54_int_dom_ATP-bd_1"/>
</dbReference>
<dbReference type="InterPro" id="IPR003593">
    <property type="entry name" value="AAA+_ATPase"/>
</dbReference>